<sequence>MHIDIAVVGGGMVGCSAALKLADLGLKVVVLERSEPQLVSVDDEMGLRVSALNLASQNLLVSVGAWAGINAVRHCVYRRLAVWEKETTQVVFDAAEIEQSHLGHIVENDVVQYSLWQRCLEHPNVECRIIQTLESLEQTQNSATLLVDGVPVEAGLILACDGGQSRLRQLAGIGVEGWQYQQQALVVAIETHQPSQDITWQQMTPTGPRAFLPLAQGKASLVWYHHADEVKRLKQLPVAHLKSAIKGAFPNELGEFDIDCVASFPLTRQHAQRYGKGRVVLVGDSAHLINPLAGQGVNLGFKDVVALHRCISKALEQQDDWSSSSVLQRYQSARRLDNGVMMTAMDALYVGFSNRNPLLAWARQKGLEAVHQVPLARKLATQYACGI</sequence>
<evidence type="ECO:0000256" key="2">
    <source>
        <dbReference type="ARBA" id="ARBA00004749"/>
    </source>
</evidence>
<protein>
    <submittedName>
        <fullName evidence="10">FAD-dependent oxidoreductase</fullName>
    </submittedName>
</protein>
<name>A0AA41W562_9GAMM</name>
<keyword evidence="6" id="KW-0560">Oxidoreductase</keyword>
<dbReference type="GO" id="GO:0110142">
    <property type="term" value="C:ubiquinone biosynthesis complex"/>
    <property type="evidence" value="ECO:0007669"/>
    <property type="project" value="UniProtKB-ARBA"/>
</dbReference>
<keyword evidence="7" id="KW-0503">Monooxygenase</keyword>
<dbReference type="AlphaFoldDB" id="A0AA41W562"/>
<dbReference type="GO" id="GO:0006744">
    <property type="term" value="P:ubiquinone biosynthetic process"/>
    <property type="evidence" value="ECO:0007669"/>
    <property type="project" value="InterPro"/>
</dbReference>
<evidence type="ECO:0000313" key="11">
    <source>
        <dbReference type="Proteomes" id="UP001165393"/>
    </source>
</evidence>
<comment type="pathway">
    <text evidence="2">Cofactor biosynthesis; ubiquinone biosynthesis.</text>
</comment>
<evidence type="ECO:0000256" key="4">
    <source>
        <dbReference type="ARBA" id="ARBA00022630"/>
    </source>
</evidence>
<dbReference type="EMBL" id="JAMQGP010000002">
    <property type="protein sequence ID" value="MCM2679096.1"/>
    <property type="molecule type" value="Genomic_DNA"/>
</dbReference>
<dbReference type="InterPro" id="IPR036188">
    <property type="entry name" value="FAD/NAD-bd_sf"/>
</dbReference>
<dbReference type="RefSeq" id="WP_251260461.1">
    <property type="nucleotide sequence ID" value="NZ_JAMQGP010000002.1"/>
</dbReference>
<evidence type="ECO:0000256" key="8">
    <source>
        <dbReference type="ARBA" id="ARBA00065734"/>
    </source>
</evidence>
<dbReference type="PANTHER" id="PTHR43876:SF10">
    <property type="entry name" value="3-DEMETHOXYUBIQUINOL 3-HYDROXYLASE"/>
    <property type="match status" value="1"/>
</dbReference>
<comment type="subunit">
    <text evidence="8">Component of the Ubi complex metabolon, which regroups five ubiquinone biosynthesis proteins (UbiE, UbiF, UbiG, UbiH and UbiI) and two accessory factors (UbiK and the lipid-binding protein UbiJ).</text>
</comment>
<keyword evidence="11" id="KW-1185">Reference proteome</keyword>
<dbReference type="PANTHER" id="PTHR43876">
    <property type="entry name" value="UBIQUINONE BIOSYNTHESIS MONOOXYGENASE COQ6, MITOCHONDRIAL"/>
    <property type="match status" value="1"/>
</dbReference>
<dbReference type="Gene3D" id="3.50.50.60">
    <property type="entry name" value="FAD/NAD(P)-binding domain"/>
    <property type="match status" value="2"/>
</dbReference>
<evidence type="ECO:0000256" key="5">
    <source>
        <dbReference type="ARBA" id="ARBA00022827"/>
    </source>
</evidence>
<comment type="cofactor">
    <cofactor evidence="1">
        <name>FAD</name>
        <dbReference type="ChEBI" id="CHEBI:57692"/>
    </cofactor>
</comment>
<dbReference type="FunFam" id="3.50.50.60:FF:000021">
    <property type="entry name" value="Ubiquinone biosynthesis monooxygenase COQ6"/>
    <property type="match status" value="1"/>
</dbReference>
<evidence type="ECO:0000256" key="6">
    <source>
        <dbReference type="ARBA" id="ARBA00023002"/>
    </source>
</evidence>
<evidence type="ECO:0000256" key="1">
    <source>
        <dbReference type="ARBA" id="ARBA00001974"/>
    </source>
</evidence>
<dbReference type="PRINTS" id="PR00420">
    <property type="entry name" value="RNGMNOXGNASE"/>
</dbReference>
<dbReference type="Pfam" id="PF01494">
    <property type="entry name" value="FAD_binding_3"/>
    <property type="match status" value="1"/>
</dbReference>
<dbReference type="GO" id="GO:0071949">
    <property type="term" value="F:FAD binding"/>
    <property type="evidence" value="ECO:0007669"/>
    <property type="project" value="InterPro"/>
</dbReference>
<comment type="caution">
    <text evidence="10">The sequence shown here is derived from an EMBL/GenBank/DDBJ whole genome shotgun (WGS) entry which is preliminary data.</text>
</comment>
<keyword evidence="4" id="KW-0285">Flavoprotein</keyword>
<dbReference type="InterPro" id="IPR002938">
    <property type="entry name" value="FAD-bd"/>
</dbReference>
<dbReference type="InterPro" id="IPR010971">
    <property type="entry name" value="UbiH/COQ6"/>
</dbReference>
<proteinExistence type="inferred from homology"/>
<dbReference type="Proteomes" id="UP001165393">
    <property type="component" value="Unassembled WGS sequence"/>
</dbReference>
<dbReference type="SUPFAM" id="SSF51905">
    <property type="entry name" value="FAD/NAD(P)-binding domain"/>
    <property type="match status" value="1"/>
</dbReference>
<gene>
    <name evidence="10" type="ORF">NAF29_05305</name>
</gene>
<reference evidence="10 11" key="1">
    <citation type="journal article" date="2013" name="Antonie Van Leeuwenhoek">
        <title>Echinimonas agarilytica gen. nov., sp. nov., a new gammaproteobacterium isolated from the sea urchin Strongylocentrotus intermedius.</title>
        <authorList>
            <person name="Nedashkovskaya O.I."/>
            <person name="Stenkova A.M."/>
            <person name="Zhukova N.V."/>
            <person name="Van Trappen S."/>
            <person name="Lee J.S."/>
            <person name="Kim S.B."/>
        </authorList>
    </citation>
    <scope>NUCLEOTIDE SEQUENCE [LARGE SCALE GENOMIC DNA]</scope>
    <source>
        <strain evidence="10 11">KMM 6351</strain>
    </source>
</reference>
<evidence type="ECO:0000256" key="3">
    <source>
        <dbReference type="ARBA" id="ARBA00005349"/>
    </source>
</evidence>
<feature type="domain" description="FAD-binding" evidence="9">
    <location>
        <begin position="3"/>
        <end position="335"/>
    </location>
</feature>
<evidence type="ECO:0000259" key="9">
    <source>
        <dbReference type="Pfam" id="PF01494"/>
    </source>
</evidence>
<keyword evidence="5" id="KW-0274">FAD</keyword>
<evidence type="ECO:0000256" key="7">
    <source>
        <dbReference type="ARBA" id="ARBA00023033"/>
    </source>
</evidence>
<evidence type="ECO:0000313" key="10">
    <source>
        <dbReference type="EMBL" id="MCM2679096.1"/>
    </source>
</evidence>
<accession>A0AA41W562</accession>
<comment type="similarity">
    <text evidence="3">Belongs to the UbiH/COQ6 family.</text>
</comment>
<organism evidence="10 11">
    <name type="scientific">Echinimonas agarilytica</name>
    <dbReference type="NCBI Taxonomy" id="1215918"/>
    <lineage>
        <taxon>Bacteria</taxon>
        <taxon>Pseudomonadati</taxon>
        <taxon>Pseudomonadota</taxon>
        <taxon>Gammaproteobacteria</taxon>
        <taxon>Alteromonadales</taxon>
        <taxon>Echinimonadaceae</taxon>
        <taxon>Echinimonas</taxon>
    </lineage>
</organism>
<dbReference type="GO" id="GO:0008682">
    <property type="term" value="F:3-demethoxyubiquinol 3-hydroxylase activity"/>
    <property type="evidence" value="ECO:0007669"/>
    <property type="project" value="TreeGrafter"/>
</dbReference>
<dbReference type="NCBIfam" id="TIGR01988">
    <property type="entry name" value="Ubi-OHases"/>
    <property type="match status" value="1"/>
</dbReference>
<dbReference type="InterPro" id="IPR051205">
    <property type="entry name" value="UbiH/COQ6_monooxygenase"/>
</dbReference>